<dbReference type="HOGENOM" id="CLU_1996382_0_0_1"/>
<evidence type="ECO:0000259" key="2">
    <source>
        <dbReference type="Pfam" id="PF08244"/>
    </source>
</evidence>
<name>A0A0E0QNM1_ORYRU</name>
<dbReference type="InterPro" id="IPR013189">
    <property type="entry name" value="Glyco_hydro_32_C"/>
</dbReference>
<dbReference type="InterPro" id="IPR050551">
    <property type="entry name" value="Fructan_Metab_Enzymes"/>
</dbReference>
<dbReference type="Proteomes" id="UP000008022">
    <property type="component" value="Unassembled WGS sequence"/>
</dbReference>
<dbReference type="EC" id="3.2.1.26" evidence="1"/>
<dbReference type="AlphaFoldDB" id="A0A0E0QNM1"/>
<dbReference type="EnsemblPlants" id="ORUFI09G02650.5">
    <property type="protein sequence ID" value="ORUFI09G02650.5"/>
    <property type="gene ID" value="ORUFI09G02650"/>
</dbReference>
<proteinExistence type="predicted"/>
<sequence length="125" mass="13637">MFCSFVISFGGGGRACITARVYPEHVATSSSHLYVFNNGSDAVKVAKLEAWDLATATVNWCEKIINNTDADDSYYHRTVVALSSTELHFLLKLLLQFRICRCCSTPTSTSATTSGAQPPLRRAAN</sequence>
<feature type="domain" description="Glycosyl hydrolase family 32 C-terminal" evidence="2">
    <location>
        <begin position="8"/>
        <end position="52"/>
    </location>
</feature>
<dbReference type="PANTHER" id="PTHR31953">
    <property type="entry name" value="BETA-FRUCTOFURANOSIDASE, INSOLUBLE ISOENZYME CWINV1-RELATED"/>
    <property type="match status" value="1"/>
</dbReference>
<organism evidence="3 4">
    <name type="scientific">Oryza rufipogon</name>
    <name type="common">Brownbeard rice</name>
    <name type="synonym">Asian wild rice</name>
    <dbReference type="NCBI Taxonomy" id="4529"/>
    <lineage>
        <taxon>Eukaryota</taxon>
        <taxon>Viridiplantae</taxon>
        <taxon>Streptophyta</taxon>
        <taxon>Embryophyta</taxon>
        <taxon>Tracheophyta</taxon>
        <taxon>Spermatophyta</taxon>
        <taxon>Magnoliopsida</taxon>
        <taxon>Liliopsida</taxon>
        <taxon>Poales</taxon>
        <taxon>Poaceae</taxon>
        <taxon>BOP clade</taxon>
        <taxon>Oryzoideae</taxon>
        <taxon>Oryzeae</taxon>
        <taxon>Oryzinae</taxon>
        <taxon>Oryza</taxon>
    </lineage>
</organism>
<keyword evidence="4" id="KW-1185">Reference proteome</keyword>
<evidence type="ECO:0000313" key="3">
    <source>
        <dbReference type="EnsemblPlants" id="ORUFI09G02650.5"/>
    </source>
</evidence>
<dbReference type="Gramene" id="ORUFI09G02650.5">
    <property type="protein sequence ID" value="ORUFI09G02650.5"/>
    <property type="gene ID" value="ORUFI09G02650"/>
</dbReference>
<reference evidence="4" key="1">
    <citation type="submission" date="2013-06" db="EMBL/GenBank/DDBJ databases">
        <authorList>
            <person name="Zhao Q."/>
        </authorList>
    </citation>
    <scope>NUCLEOTIDE SEQUENCE</scope>
    <source>
        <strain evidence="4">cv. W1943</strain>
    </source>
</reference>
<dbReference type="GO" id="GO:0004564">
    <property type="term" value="F:beta-fructofuranosidase activity"/>
    <property type="evidence" value="ECO:0007669"/>
    <property type="project" value="UniProtKB-EC"/>
</dbReference>
<reference evidence="3" key="2">
    <citation type="submission" date="2015-06" db="UniProtKB">
        <authorList>
            <consortium name="EnsemblPlants"/>
        </authorList>
    </citation>
    <scope>IDENTIFICATION</scope>
</reference>
<dbReference type="Pfam" id="PF08244">
    <property type="entry name" value="Glyco_hydro_32C"/>
    <property type="match status" value="1"/>
</dbReference>
<evidence type="ECO:0000313" key="4">
    <source>
        <dbReference type="Proteomes" id="UP000008022"/>
    </source>
</evidence>
<dbReference type="Gene3D" id="2.60.120.560">
    <property type="entry name" value="Exo-inulinase, domain 1"/>
    <property type="match status" value="1"/>
</dbReference>
<protein>
    <recommendedName>
        <fullName evidence="1">beta-fructofuranosidase</fullName>
        <ecNumber evidence="1">3.2.1.26</ecNumber>
    </recommendedName>
</protein>
<dbReference type="InterPro" id="IPR013320">
    <property type="entry name" value="ConA-like_dom_sf"/>
</dbReference>
<evidence type="ECO:0000256" key="1">
    <source>
        <dbReference type="ARBA" id="ARBA00012758"/>
    </source>
</evidence>
<dbReference type="SUPFAM" id="SSF49899">
    <property type="entry name" value="Concanavalin A-like lectins/glucanases"/>
    <property type="match status" value="1"/>
</dbReference>
<accession>A0A0E0QNM1</accession>